<dbReference type="EMBL" id="FNOT01000010">
    <property type="protein sequence ID" value="SDY69463.1"/>
    <property type="molecule type" value="Genomic_DNA"/>
</dbReference>
<dbReference type="SUPFAM" id="SSF48498">
    <property type="entry name" value="Tetracyclin repressor-like, C-terminal domain"/>
    <property type="match status" value="1"/>
</dbReference>
<proteinExistence type="predicted"/>
<dbReference type="InterPro" id="IPR001647">
    <property type="entry name" value="HTH_TetR"/>
</dbReference>
<dbReference type="PANTHER" id="PTHR30055">
    <property type="entry name" value="HTH-TYPE TRANSCRIPTIONAL REGULATOR RUTR"/>
    <property type="match status" value="1"/>
</dbReference>
<dbReference type="PANTHER" id="PTHR30055:SF239">
    <property type="entry name" value="TRANSCRIPTIONAL REGULATORY PROTEIN"/>
    <property type="match status" value="1"/>
</dbReference>
<dbReference type="InterPro" id="IPR025996">
    <property type="entry name" value="MT1864/Rv1816-like_C"/>
</dbReference>
<dbReference type="AlphaFoldDB" id="A0A1H3LYQ7"/>
<dbReference type="InterPro" id="IPR009057">
    <property type="entry name" value="Homeodomain-like_sf"/>
</dbReference>
<keyword evidence="2 4" id="KW-0238">DNA-binding</keyword>
<keyword evidence="7" id="KW-1185">Reference proteome</keyword>
<organism evidence="6 7">
    <name type="scientific">Geodermatophilus africanus</name>
    <dbReference type="NCBI Taxonomy" id="1137993"/>
    <lineage>
        <taxon>Bacteria</taxon>
        <taxon>Bacillati</taxon>
        <taxon>Actinomycetota</taxon>
        <taxon>Actinomycetes</taxon>
        <taxon>Geodermatophilales</taxon>
        <taxon>Geodermatophilaceae</taxon>
        <taxon>Geodermatophilus</taxon>
    </lineage>
</organism>
<feature type="domain" description="HTH tetR-type" evidence="5">
    <location>
        <begin position="6"/>
        <end position="66"/>
    </location>
</feature>
<accession>A0A1H3LYQ7</accession>
<name>A0A1H3LYQ7_9ACTN</name>
<evidence type="ECO:0000313" key="6">
    <source>
        <dbReference type="EMBL" id="SDY69463.1"/>
    </source>
</evidence>
<dbReference type="GO" id="GO:0003700">
    <property type="term" value="F:DNA-binding transcription factor activity"/>
    <property type="evidence" value="ECO:0007669"/>
    <property type="project" value="TreeGrafter"/>
</dbReference>
<dbReference type="InterPro" id="IPR036271">
    <property type="entry name" value="Tet_transcr_reg_TetR-rel_C_sf"/>
</dbReference>
<sequence>MADPLSTRAREIATVARDVLEREGPDALTMRRIAEVMGIRAPSLYKHVPGKDALEVAITIAGFEEAAAGFEAATDGAADPLAAFVGAYRAFARRHPHVYRLMTDRPLPRADLPPGLEERTAAPLQRATGSPARARAAWAFIHGMVLLELTHRFPEDGVTEQAWQVGIAAMQREA</sequence>
<gene>
    <name evidence="6" type="ORF">SAMN05660209_03474</name>
</gene>
<evidence type="ECO:0000256" key="3">
    <source>
        <dbReference type="ARBA" id="ARBA00023163"/>
    </source>
</evidence>
<dbReference type="SUPFAM" id="SSF46689">
    <property type="entry name" value="Homeodomain-like"/>
    <property type="match status" value="1"/>
</dbReference>
<evidence type="ECO:0000256" key="4">
    <source>
        <dbReference type="PROSITE-ProRule" id="PRU00335"/>
    </source>
</evidence>
<dbReference type="Gene3D" id="1.10.10.60">
    <property type="entry name" value="Homeodomain-like"/>
    <property type="match status" value="1"/>
</dbReference>
<protein>
    <submittedName>
        <fullName evidence="6">Transcriptional regulator, TetR family</fullName>
    </submittedName>
</protein>
<dbReference type="Pfam" id="PF13305">
    <property type="entry name" value="TetR_C_33"/>
    <property type="match status" value="1"/>
</dbReference>
<dbReference type="RefSeq" id="WP_091158931.1">
    <property type="nucleotide sequence ID" value="NZ_FNOT01000010.1"/>
</dbReference>
<feature type="DNA-binding region" description="H-T-H motif" evidence="4">
    <location>
        <begin position="29"/>
        <end position="48"/>
    </location>
</feature>
<evidence type="ECO:0000313" key="7">
    <source>
        <dbReference type="Proteomes" id="UP000198921"/>
    </source>
</evidence>
<keyword evidence="1" id="KW-0805">Transcription regulation</keyword>
<dbReference type="InterPro" id="IPR050109">
    <property type="entry name" value="HTH-type_TetR-like_transc_reg"/>
</dbReference>
<dbReference type="OrthoDB" id="71867at2"/>
<evidence type="ECO:0000256" key="2">
    <source>
        <dbReference type="ARBA" id="ARBA00023125"/>
    </source>
</evidence>
<dbReference type="Gene3D" id="1.10.357.10">
    <property type="entry name" value="Tetracycline Repressor, domain 2"/>
    <property type="match status" value="1"/>
</dbReference>
<dbReference type="PROSITE" id="PS50977">
    <property type="entry name" value="HTH_TETR_2"/>
    <property type="match status" value="1"/>
</dbReference>
<evidence type="ECO:0000256" key="1">
    <source>
        <dbReference type="ARBA" id="ARBA00023015"/>
    </source>
</evidence>
<reference evidence="7" key="1">
    <citation type="submission" date="2016-10" db="EMBL/GenBank/DDBJ databases">
        <authorList>
            <person name="Varghese N."/>
            <person name="Submissions S."/>
        </authorList>
    </citation>
    <scope>NUCLEOTIDE SEQUENCE [LARGE SCALE GENOMIC DNA]</scope>
    <source>
        <strain evidence="7">DSM 45422</strain>
    </source>
</reference>
<evidence type="ECO:0000259" key="5">
    <source>
        <dbReference type="PROSITE" id="PS50977"/>
    </source>
</evidence>
<dbReference type="Pfam" id="PF00440">
    <property type="entry name" value="TetR_N"/>
    <property type="match status" value="1"/>
</dbReference>
<dbReference type="GO" id="GO:0000976">
    <property type="term" value="F:transcription cis-regulatory region binding"/>
    <property type="evidence" value="ECO:0007669"/>
    <property type="project" value="TreeGrafter"/>
</dbReference>
<dbReference type="Proteomes" id="UP000198921">
    <property type="component" value="Unassembled WGS sequence"/>
</dbReference>
<keyword evidence="3" id="KW-0804">Transcription</keyword>